<dbReference type="PROSITE" id="PS01219">
    <property type="entry name" value="AMMONIUM_TRANSP"/>
    <property type="match status" value="1"/>
</dbReference>
<dbReference type="GO" id="GO:0003824">
    <property type="term" value="F:catalytic activity"/>
    <property type="evidence" value="ECO:0007669"/>
    <property type="project" value="UniProtKB-ARBA"/>
</dbReference>
<feature type="transmembrane region" description="Helical" evidence="9">
    <location>
        <begin position="6"/>
        <end position="24"/>
    </location>
</feature>
<dbReference type="Gene3D" id="1.10.3430.10">
    <property type="entry name" value="Ammonium transporter AmtB like domains"/>
    <property type="match status" value="1"/>
</dbReference>
<dbReference type="SMART" id="SM00052">
    <property type="entry name" value="EAL"/>
    <property type="match status" value="1"/>
</dbReference>
<dbReference type="SUPFAM" id="SSF55073">
    <property type="entry name" value="Nucleotide cyclase"/>
    <property type="match status" value="1"/>
</dbReference>
<feature type="transmembrane region" description="Helical" evidence="9">
    <location>
        <begin position="346"/>
        <end position="364"/>
    </location>
</feature>
<evidence type="ECO:0000259" key="12">
    <source>
        <dbReference type="PROSITE" id="PS50887"/>
    </source>
</evidence>
<dbReference type="InterPro" id="IPR035919">
    <property type="entry name" value="EAL_sf"/>
</dbReference>
<dbReference type="PROSITE" id="PS50883">
    <property type="entry name" value="EAL"/>
    <property type="match status" value="1"/>
</dbReference>
<protein>
    <submittedName>
        <fullName evidence="13">Ammonium transporter, Amt family</fullName>
    </submittedName>
</protein>
<evidence type="ECO:0000256" key="1">
    <source>
        <dbReference type="ARBA" id="ARBA00001946"/>
    </source>
</evidence>
<dbReference type="Gene3D" id="3.30.70.270">
    <property type="match status" value="1"/>
</dbReference>
<dbReference type="SMART" id="SM00091">
    <property type="entry name" value="PAS"/>
    <property type="match status" value="1"/>
</dbReference>
<feature type="transmembrane region" description="Helical" evidence="9">
    <location>
        <begin position="257"/>
        <end position="275"/>
    </location>
</feature>
<evidence type="ECO:0000256" key="9">
    <source>
        <dbReference type="SAM" id="Phobius"/>
    </source>
</evidence>
<dbReference type="NCBIfam" id="TIGR00836">
    <property type="entry name" value="amt"/>
    <property type="match status" value="1"/>
</dbReference>
<dbReference type="FunFam" id="3.30.70.270:FF:000001">
    <property type="entry name" value="Diguanylate cyclase domain protein"/>
    <property type="match status" value="1"/>
</dbReference>
<reference evidence="14" key="1">
    <citation type="submission" date="2017-01" db="EMBL/GenBank/DDBJ databases">
        <authorList>
            <person name="Varghese N."/>
            <person name="Submissions S."/>
        </authorList>
    </citation>
    <scope>NUCLEOTIDE SEQUENCE [LARGE SCALE GENOMIC DNA]</scope>
    <source>
        <strain evidence="14">DSM 22306</strain>
    </source>
</reference>
<evidence type="ECO:0000256" key="5">
    <source>
        <dbReference type="ARBA" id="ARBA00022692"/>
    </source>
</evidence>
<dbReference type="InterPro" id="IPR024041">
    <property type="entry name" value="NH4_transpt_AmtB-like_dom"/>
</dbReference>
<comment type="similarity">
    <text evidence="3">Belongs to the ammonia transporter channel (TC 1.A.11.2) family.</text>
</comment>
<keyword evidence="7 9" id="KW-0472">Membrane</keyword>
<dbReference type="Pfam" id="PF00990">
    <property type="entry name" value="GGDEF"/>
    <property type="match status" value="1"/>
</dbReference>
<dbReference type="Gene3D" id="3.20.20.450">
    <property type="entry name" value="EAL domain"/>
    <property type="match status" value="1"/>
</dbReference>
<dbReference type="PANTHER" id="PTHR44757:SF2">
    <property type="entry name" value="BIOFILM ARCHITECTURE MAINTENANCE PROTEIN MBAA"/>
    <property type="match status" value="1"/>
</dbReference>
<dbReference type="EMBL" id="FTOE01000009">
    <property type="protein sequence ID" value="SIS97386.1"/>
    <property type="molecule type" value="Genomic_DNA"/>
</dbReference>
<dbReference type="Pfam" id="PF00909">
    <property type="entry name" value="Ammonium_transp"/>
    <property type="match status" value="1"/>
</dbReference>
<dbReference type="Proteomes" id="UP000185999">
    <property type="component" value="Unassembled WGS sequence"/>
</dbReference>
<keyword evidence="14" id="KW-1185">Reference proteome</keyword>
<dbReference type="PROSITE" id="PS50887">
    <property type="entry name" value="GGDEF"/>
    <property type="match status" value="1"/>
</dbReference>
<dbReference type="AlphaFoldDB" id="A0A1N7NGE4"/>
<dbReference type="InterPro" id="IPR000160">
    <property type="entry name" value="GGDEF_dom"/>
</dbReference>
<feature type="transmembrane region" description="Helical" evidence="9">
    <location>
        <begin position="224"/>
        <end position="245"/>
    </location>
</feature>
<dbReference type="STRING" id="619304.SAMN05421760_109110"/>
<evidence type="ECO:0000256" key="4">
    <source>
        <dbReference type="ARBA" id="ARBA00022448"/>
    </source>
</evidence>
<feature type="domain" description="GGDEF" evidence="12">
    <location>
        <begin position="616"/>
        <end position="749"/>
    </location>
</feature>
<keyword evidence="4" id="KW-0813">Transport</keyword>
<evidence type="ECO:0000256" key="3">
    <source>
        <dbReference type="ARBA" id="ARBA00005887"/>
    </source>
</evidence>
<feature type="transmembrane region" description="Helical" evidence="9">
    <location>
        <begin position="88"/>
        <end position="107"/>
    </location>
</feature>
<dbReference type="CDD" id="cd01948">
    <property type="entry name" value="EAL"/>
    <property type="match status" value="1"/>
</dbReference>
<keyword evidence="5 9" id="KW-0812">Transmembrane</keyword>
<accession>A0A1N7NGE4</accession>
<gene>
    <name evidence="13" type="ORF">SAMN05421760_109110</name>
</gene>
<evidence type="ECO:0000313" key="14">
    <source>
        <dbReference type="Proteomes" id="UP000185999"/>
    </source>
</evidence>
<dbReference type="GO" id="GO:0016020">
    <property type="term" value="C:membrane"/>
    <property type="evidence" value="ECO:0007669"/>
    <property type="project" value="UniProtKB-SubCell"/>
</dbReference>
<feature type="transmembrane region" description="Helical" evidence="9">
    <location>
        <begin position="305"/>
        <end position="326"/>
    </location>
</feature>
<dbReference type="SUPFAM" id="SSF111352">
    <property type="entry name" value="Ammonium transporter"/>
    <property type="match status" value="1"/>
</dbReference>
<dbReference type="RefSeq" id="WP_054342159.1">
    <property type="nucleotide sequence ID" value="NZ_FTOE01000009.1"/>
</dbReference>
<dbReference type="SUPFAM" id="SSF55785">
    <property type="entry name" value="PYP-like sensor domain (PAS domain)"/>
    <property type="match status" value="1"/>
</dbReference>
<dbReference type="InterPro" id="IPR000014">
    <property type="entry name" value="PAS"/>
</dbReference>
<feature type="transmembrane region" description="Helical" evidence="9">
    <location>
        <begin position="45"/>
        <end position="68"/>
    </location>
</feature>
<dbReference type="Gene3D" id="3.30.450.20">
    <property type="entry name" value="PAS domain"/>
    <property type="match status" value="1"/>
</dbReference>
<keyword evidence="6 9" id="KW-1133">Transmembrane helix</keyword>
<dbReference type="SUPFAM" id="SSF141868">
    <property type="entry name" value="EAL domain-like"/>
    <property type="match status" value="1"/>
</dbReference>
<evidence type="ECO:0000256" key="7">
    <source>
        <dbReference type="ARBA" id="ARBA00023136"/>
    </source>
</evidence>
<feature type="domain" description="EAL" evidence="11">
    <location>
        <begin position="758"/>
        <end position="1012"/>
    </location>
</feature>
<dbReference type="GO" id="GO:0008519">
    <property type="term" value="F:ammonium channel activity"/>
    <property type="evidence" value="ECO:0007669"/>
    <property type="project" value="InterPro"/>
</dbReference>
<comment type="cofactor">
    <cofactor evidence="1">
        <name>Mg(2+)</name>
        <dbReference type="ChEBI" id="CHEBI:18420"/>
    </cofactor>
</comment>
<evidence type="ECO:0000259" key="10">
    <source>
        <dbReference type="PROSITE" id="PS50112"/>
    </source>
</evidence>
<evidence type="ECO:0000256" key="2">
    <source>
        <dbReference type="ARBA" id="ARBA00004141"/>
    </source>
</evidence>
<sequence length="1030" mass="114050">MEHNIWLLFSTVLVFFMQAGFLCLETGRTRSKNSINVAAKNIADFLLSAALFWLVGFGLMFGSDYWGIVGFSDFFFGETQSANQICFFLFQTMFCGTAATLASGAVAERMTFNGYLCITVILSLLIYPITGHWAWASAYGGQQGWLQAAGFVDFAGSTVVHSVGGWVALAAVIIIGPRIGRFKGGRLPQGSNLPMSALGTLLIWIGWFGFNGGSTLLLNEQVPLILLNTTVAAVFGGLCAVCFYYLKHGYFDVAEMLNGIIGGLVGITASCYAVSPVEAAVIGGISGGVVFYGSRLMADLGLDDAIGVVPAHLLAGIWGTLAVAVFGDAEILATGLSFWQQLGVQLLGITSIGAYSFILSYLLIRILNNFVPLRVSAADEERGLNVSEHNANTELVGLLSSMHQQQIEGDFTLPVPEEPFTEVGQIAKSYNQVISRVQLEISERDSAINQFQASEKRKSAILDSSMDCIVSVDKHGNIIEFNPAAERTFGCLKSHVQGRNFFLMFLMVKDQKQAIDSLQQMFTLSQGLLLNRRNTMQLQRSSEHVFPAEITITTTPLNNGISIEYTLHIRDVTRQNKLQARLKFLAYRDPLTSLYNRTFLMEQLLEALTKAEQHGLSVALLFLDLDKFKKINDSLGHKAGDELLCEVARRLNRVCRETDVVARWGGDEFIVLMRGKIDPKLAADRAENILQVMRQSVEIQGKKFTIPTSIGVTLSVGSEFSADKMIQHADIAMYCAKQNGRDNYQIFEPAMAQLVSKNIIYENEMRQNLDSPQFYLVYQPKVCLHKSNVVGFEALLRWAHPVEGLISPSDFIPIAEESNLIIEVGEKVINDCLAQLYEWRKQGLNIVPISVNLSGKHLMSNELIPFINKQLSYYGIEGHYLEIEITEGVLVHDIERCIEVMAEIKSLNIKISVDDFGTGYSSLSYLKRLPVDILKIDQSFVQECDATEEDRQICATIINLAQNLDLSIVAEGVERQTQLDVLKSMHCEVFQGYYFYKPMPVEKVTALLSLLCQPTPQEDVAALVSNDVRV</sequence>
<proteinExistence type="inferred from homology"/>
<dbReference type="InterPro" id="IPR043128">
    <property type="entry name" value="Rev_trsase/Diguanyl_cyclase"/>
</dbReference>
<dbReference type="Pfam" id="PF13426">
    <property type="entry name" value="PAS_9"/>
    <property type="match status" value="1"/>
</dbReference>
<dbReference type="InterPro" id="IPR001905">
    <property type="entry name" value="Ammonium_transpt"/>
</dbReference>
<feature type="transmembrane region" description="Helical" evidence="9">
    <location>
        <begin position="114"/>
        <end position="135"/>
    </location>
</feature>
<dbReference type="SMART" id="SM00267">
    <property type="entry name" value="GGDEF"/>
    <property type="match status" value="1"/>
</dbReference>
<evidence type="ECO:0000256" key="6">
    <source>
        <dbReference type="ARBA" id="ARBA00022989"/>
    </source>
</evidence>
<keyword evidence="8" id="KW-0924">Ammonia transport</keyword>
<dbReference type="InterPro" id="IPR001633">
    <property type="entry name" value="EAL_dom"/>
</dbReference>
<dbReference type="InterPro" id="IPR029020">
    <property type="entry name" value="Ammonium/urea_transptr"/>
</dbReference>
<feature type="transmembrane region" description="Helical" evidence="9">
    <location>
        <begin position="197"/>
        <end position="218"/>
    </location>
</feature>
<comment type="subcellular location">
    <subcellularLocation>
        <location evidence="2">Membrane</location>
        <topology evidence="2">Multi-pass membrane protein</topology>
    </subcellularLocation>
</comment>
<organism evidence="13 14">
    <name type="scientific">Neptunomonas antarctica</name>
    <dbReference type="NCBI Taxonomy" id="619304"/>
    <lineage>
        <taxon>Bacteria</taxon>
        <taxon>Pseudomonadati</taxon>
        <taxon>Pseudomonadota</taxon>
        <taxon>Gammaproteobacteria</taxon>
        <taxon>Oceanospirillales</taxon>
        <taxon>Oceanospirillaceae</taxon>
        <taxon>Neptunomonas</taxon>
    </lineage>
</organism>
<evidence type="ECO:0000313" key="13">
    <source>
        <dbReference type="EMBL" id="SIS97386.1"/>
    </source>
</evidence>
<dbReference type="NCBIfam" id="TIGR00229">
    <property type="entry name" value="sensory_box"/>
    <property type="match status" value="1"/>
</dbReference>
<dbReference type="OrthoDB" id="9787514at2"/>
<feature type="transmembrane region" description="Helical" evidence="9">
    <location>
        <begin position="155"/>
        <end position="176"/>
    </location>
</feature>
<dbReference type="InterPro" id="IPR035965">
    <property type="entry name" value="PAS-like_dom_sf"/>
</dbReference>
<feature type="domain" description="PAS" evidence="10">
    <location>
        <begin position="454"/>
        <end position="525"/>
    </location>
</feature>
<dbReference type="PROSITE" id="PS50112">
    <property type="entry name" value="PAS"/>
    <property type="match status" value="1"/>
</dbReference>
<dbReference type="NCBIfam" id="TIGR00254">
    <property type="entry name" value="GGDEF"/>
    <property type="match status" value="1"/>
</dbReference>
<name>A0A1N7NGE4_9GAMM</name>
<dbReference type="InterPro" id="IPR029787">
    <property type="entry name" value="Nucleotide_cyclase"/>
</dbReference>
<evidence type="ECO:0000259" key="11">
    <source>
        <dbReference type="PROSITE" id="PS50883"/>
    </source>
</evidence>
<dbReference type="CDD" id="cd01949">
    <property type="entry name" value="GGDEF"/>
    <property type="match status" value="1"/>
</dbReference>
<dbReference type="CDD" id="cd00130">
    <property type="entry name" value="PAS"/>
    <property type="match status" value="1"/>
</dbReference>
<dbReference type="InterPro" id="IPR052155">
    <property type="entry name" value="Biofilm_reg_signaling"/>
</dbReference>
<dbReference type="PANTHER" id="PTHR44757">
    <property type="entry name" value="DIGUANYLATE CYCLASE DGCP"/>
    <property type="match status" value="1"/>
</dbReference>
<dbReference type="Pfam" id="PF00563">
    <property type="entry name" value="EAL"/>
    <property type="match status" value="1"/>
</dbReference>
<dbReference type="InterPro" id="IPR018047">
    <property type="entry name" value="Ammonium_transpt_CS"/>
</dbReference>
<evidence type="ECO:0000256" key="8">
    <source>
        <dbReference type="ARBA" id="ARBA00023177"/>
    </source>
</evidence>